<keyword evidence="3" id="KW-0731">Sigma factor</keyword>
<dbReference type="NCBIfam" id="TIGR02937">
    <property type="entry name" value="sigma70-ECF"/>
    <property type="match status" value="1"/>
</dbReference>
<feature type="domain" description="RNA polymerase sigma-70 region 2" evidence="6">
    <location>
        <begin position="41"/>
        <end position="104"/>
    </location>
</feature>
<gene>
    <name evidence="8" type="ORF">HGH92_06130</name>
</gene>
<dbReference type="RefSeq" id="WP_168869857.1">
    <property type="nucleotide sequence ID" value="NZ_JABAIA010000001.1"/>
</dbReference>
<dbReference type="GO" id="GO:0016987">
    <property type="term" value="F:sigma factor activity"/>
    <property type="evidence" value="ECO:0007669"/>
    <property type="project" value="UniProtKB-KW"/>
</dbReference>
<evidence type="ECO:0000256" key="3">
    <source>
        <dbReference type="ARBA" id="ARBA00023082"/>
    </source>
</evidence>
<dbReference type="InterPro" id="IPR039425">
    <property type="entry name" value="RNA_pol_sigma-70-like"/>
</dbReference>
<protein>
    <submittedName>
        <fullName evidence="8">RNA polymerase sigma-70 factor</fullName>
    </submittedName>
</protein>
<feature type="domain" description="RNA polymerase sigma factor 70 region 4 type 2" evidence="7">
    <location>
        <begin position="135"/>
        <end position="186"/>
    </location>
</feature>
<keyword evidence="9" id="KW-1185">Reference proteome</keyword>
<accession>A0A847RQ85</accession>
<evidence type="ECO:0000259" key="6">
    <source>
        <dbReference type="Pfam" id="PF04542"/>
    </source>
</evidence>
<keyword evidence="2" id="KW-0805">Transcription regulation</keyword>
<dbReference type="InterPro" id="IPR036388">
    <property type="entry name" value="WH-like_DNA-bd_sf"/>
</dbReference>
<dbReference type="InterPro" id="IPR013325">
    <property type="entry name" value="RNA_pol_sigma_r2"/>
</dbReference>
<evidence type="ECO:0000256" key="5">
    <source>
        <dbReference type="SAM" id="MobiDB-lite"/>
    </source>
</evidence>
<dbReference type="SUPFAM" id="SSF88659">
    <property type="entry name" value="Sigma3 and sigma4 domains of RNA polymerase sigma factors"/>
    <property type="match status" value="1"/>
</dbReference>
<evidence type="ECO:0000313" key="8">
    <source>
        <dbReference type="EMBL" id="NLR63874.1"/>
    </source>
</evidence>
<dbReference type="Gene3D" id="1.10.10.10">
    <property type="entry name" value="Winged helix-like DNA-binding domain superfamily/Winged helix DNA-binding domain"/>
    <property type="match status" value="1"/>
</dbReference>
<dbReference type="GO" id="GO:0006352">
    <property type="term" value="P:DNA-templated transcription initiation"/>
    <property type="evidence" value="ECO:0007669"/>
    <property type="project" value="InterPro"/>
</dbReference>
<evidence type="ECO:0000256" key="4">
    <source>
        <dbReference type="ARBA" id="ARBA00023163"/>
    </source>
</evidence>
<dbReference type="InterPro" id="IPR013324">
    <property type="entry name" value="RNA_pol_sigma_r3/r4-like"/>
</dbReference>
<dbReference type="Pfam" id="PF08281">
    <property type="entry name" value="Sigma70_r4_2"/>
    <property type="match status" value="1"/>
</dbReference>
<keyword evidence="4" id="KW-0804">Transcription</keyword>
<proteinExistence type="inferred from homology"/>
<dbReference type="InterPro" id="IPR013249">
    <property type="entry name" value="RNA_pol_sigma70_r4_t2"/>
</dbReference>
<reference evidence="8 9" key="1">
    <citation type="submission" date="2020-04" db="EMBL/GenBank/DDBJ databases">
        <authorList>
            <person name="Yin C."/>
        </authorList>
    </citation>
    <scope>NUCLEOTIDE SEQUENCE [LARGE SCALE GENOMIC DNA]</scope>
    <source>
        <strain evidence="8 9">Ae27</strain>
    </source>
</reference>
<comment type="similarity">
    <text evidence="1">Belongs to the sigma-70 factor family. ECF subfamily.</text>
</comment>
<dbReference type="PANTHER" id="PTHR43133:SF46">
    <property type="entry name" value="RNA POLYMERASE SIGMA-70 FACTOR ECF SUBFAMILY"/>
    <property type="match status" value="1"/>
</dbReference>
<name>A0A847RQ85_9BACT</name>
<dbReference type="InterPro" id="IPR014284">
    <property type="entry name" value="RNA_pol_sigma-70_dom"/>
</dbReference>
<dbReference type="PANTHER" id="PTHR43133">
    <property type="entry name" value="RNA POLYMERASE ECF-TYPE SIGMA FACTO"/>
    <property type="match status" value="1"/>
</dbReference>
<dbReference type="Proteomes" id="UP000570474">
    <property type="component" value="Unassembled WGS sequence"/>
</dbReference>
<dbReference type="Gene3D" id="1.10.1740.10">
    <property type="match status" value="1"/>
</dbReference>
<dbReference type="EMBL" id="JABAIA010000001">
    <property type="protein sequence ID" value="NLR63874.1"/>
    <property type="molecule type" value="Genomic_DNA"/>
</dbReference>
<dbReference type="SUPFAM" id="SSF88946">
    <property type="entry name" value="Sigma2 domain of RNA polymerase sigma factors"/>
    <property type="match status" value="1"/>
</dbReference>
<dbReference type="GO" id="GO:0003677">
    <property type="term" value="F:DNA binding"/>
    <property type="evidence" value="ECO:0007669"/>
    <property type="project" value="InterPro"/>
</dbReference>
<sequence>MPLNQPHDNNCPDAATGNTGRWRPSPQQDPAAERFNQIFLATKDRMYQFVKKLTQDESDTKDIVQDCYVSLWQKINEIDTEKDILPLLFTYARNRVIDYLRKKASRQQLLSEWPQEIPGNVPPEQQLDYKERMTQLQLSINQLPSHRKKIFTMVKQGGFSHKEVARQLGISTATVKKQIGLSLKFLKTQFPR</sequence>
<dbReference type="Pfam" id="PF04542">
    <property type="entry name" value="Sigma70_r2"/>
    <property type="match status" value="1"/>
</dbReference>
<organism evidence="8 9">
    <name type="scientific">Chitinophaga varians</name>
    <dbReference type="NCBI Taxonomy" id="2202339"/>
    <lineage>
        <taxon>Bacteria</taxon>
        <taxon>Pseudomonadati</taxon>
        <taxon>Bacteroidota</taxon>
        <taxon>Chitinophagia</taxon>
        <taxon>Chitinophagales</taxon>
        <taxon>Chitinophagaceae</taxon>
        <taxon>Chitinophaga</taxon>
    </lineage>
</organism>
<evidence type="ECO:0000256" key="2">
    <source>
        <dbReference type="ARBA" id="ARBA00023015"/>
    </source>
</evidence>
<evidence type="ECO:0000313" key="9">
    <source>
        <dbReference type="Proteomes" id="UP000570474"/>
    </source>
</evidence>
<dbReference type="InterPro" id="IPR007627">
    <property type="entry name" value="RNA_pol_sigma70_r2"/>
</dbReference>
<evidence type="ECO:0000259" key="7">
    <source>
        <dbReference type="Pfam" id="PF08281"/>
    </source>
</evidence>
<dbReference type="NCBIfam" id="TIGR02985">
    <property type="entry name" value="Sig70_bacteroi1"/>
    <property type="match status" value="1"/>
</dbReference>
<feature type="region of interest" description="Disordered" evidence="5">
    <location>
        <begin position="1"/>
        <end position="29"/>
    </location>
</feature>
<evidence type="ECO:0000256" key="1">
    <source>
        <dbReference type="ARBA" id="ARBA00010641"/>
    </source>
</evidence>
<dbReference type="AlphaFoldDB" id="A0A847RQ85"/>
<dbReference type="InterPro" id="IPR014327">
    <property type="entry name" value="RNA_pol_sigma70_bacteroid"/>
</dbReference>
<comment type="caution">
    <text evidence="8">The sequence shown here is derived from an EMBL/GenBank/DDBJ whole genome shotgun (WGS) entry which is preliminary data.</text>
</comment>